<protein>
    <submittedName>
        <fullName evidence="1">Uncharacterized protein</fullName>
    </submittedName>
</protein>
<evidence type="ECO:0000313" key="1">
    <source>
        <dbReference type="EMBL" id="KAJ8391919.1"/>
    </source>
</evidence>
<organism evidence="1 2">
    <name type="scientific">Aldrovandia affinis</name>
    <dbReference type="NCBI Taxonomy" id="143900"/>
    <lineage>
        <taxon>Eukaryota</taxon>
        <taxon>Metazoa</taxon>
        <taxon>Chordata</taxon>
        <taxon>Craniata</taxon>
        <taxon>Vertebrata</taxon>
        <taxon>Euteleostomi</taxon>
        <taxon>Actinopterygii</taxon>
        <taxon>Neopterygii</taxon>
        <taxon>Teleostei</taxon>
        <taxon>Notacanthiformes</taxon>
        <taxon>Halosauridae</taxon>
        <taxon>Aldrovandia</taxon>
    </lineage>
</organism>
<dbReference type="EMBL" id="JAINUG010000151">
    <property type="protein sequence ID" value="KAJ8391919.1"/>
    <property type="molecule type" value="Genomic_DNA"/>
</dbReference>
<reference evidence="1" key="1">
    <citation type="journal article" date="2023" name="Science">
        <title>Genome structures resolve the early diversification of teleost fishes.</title>
        <authorList>
            <person name="Parey E."/>
            <person name="Louis A."/>
            <person name="Montfort J."/>
            <person name="Bouchez O."/>
            <person name="Roques C."/>
            <person name="Iampietro C."/>
            <person name="Lluch J."/>
            <person name="Castinel A."/>
            <person name="Donnadieu C."/>
            <person name="Desvignes T."/>
            <person name="Floi Bucao C."/>
            <person name="Jouanno E."/>
            <person name="Wen M."/>
            <person name="Mejri S."/>
            <person name="Dirks R."/>
            <person name="Jansen H."/>
            <person name="Henkel C."/>
            <person name="Chen W.J."/>
            <person name="Zahm M."/>
            <person name="Cabau C."/>
            <person name="Klopp C."/>
            <person name="Thompson A.W."/>
            <person name="Robinson-Rechavi M."/>
            <person name="Braasch I."/>
            <person name="Lecointre G."/>
            <person name="Bobe J."/>
            <person name="Postlethwait J.H."/>
            <person name="Berthelot C."/>
            <person name="Roest Crollius H."/>
            <person name="Guiguen Y."/>
        </authorList>
    </citation>
    <scope>NUCLEOTIDE SEQUENCE</scope>
    <source>
        <strain evidence="1">NC1722</strain>
    </source>
</reference>
<evidence type="ECO:0000313" key="2">
    <source>
        <dbReference type="Proteomes" id="UP001221898"/>
    </source>
</evidence>
<comment type="caution">
    <text evidence="1">The sequence shown here is derived from an EMBL/GenBank/DDBJ whole genome shotgun (WGS) entry which is preliminary data.</text>
</comment>
<proteinExistence type="predicted"/>
<keyword evidence="2" id="KW-1185">Reference proteome</keyword>
<dbReference type="AlphaFoldDB" id="A0AAD7WDG8"/>
<name>A0AAD7WDG8_9TELE</name>
<sequence>MFLNTVKKHEDLDASNYRMVIAQKGRTTGLTSPSSVWKQTEVQVVGKSKPTEDH</sequence>
<accession>A0AAD7WDG8</accession>
<dbReference type="Proteomes" id="UP001221898">
    <property type="component" value="Unassembled WGS sequence"/>
</dbReference>
<gene>
    <name evidence="1" type="ORF">AAFF_G00083900</name>
</gene>